<dbReference type="Gene3D" id="3.20.20.80">
    <property type="entry name" value="Glycosidases"/>
    <property type="match status" value="1"/>
</dbReference>
<sequence>MSRSALLVGGLAVATALVGAQACSDDPVANPPARACGLVVWRKAASEAAHVEIVGDWDGWKRPGVTPELDADGFRVASFEPSPGEHAYAIVEDGVWLTDENQPLTTTYEGHEVSLASVPDCSVPLVRVDDVSATSSGDVAIRATFLAAGARPLDPASIRAQTADGVALAVRSSDPSHGSLVLEGKGLSRGKWVFAIDARDDRGASAEEAVATVWVEGATWDPRDAIVYQVVLDRFRNERGSLATPATPASRAGGNLAGFRQAIESGELDALGVNTVWLSPLYANPSGEFLGVDGRSYTSYHGYWPISSRSLDARMTTEGELDDFMRFAHGRGLRVLFDVVPNHVHQQHPWTSTHPDWFPQDCVCGQGSCDWGTHAQTCWFAPYLPDLDWTNLEAARAQTAEVRWWFDRFGADGLRIDAVPMMPRSGTRRIVKAVRDRYRHPGNEPYILGENFTGPGNYEVLRYDLGPFGLGGSFDFPFMWTLRSVLATEQGSMSDVEASYRAGETAWAGSGALMGRMIGNHDVARFASVSAGNEGGDTWAPAPQPLDPVVYAKQRVALATVLTIPGAPVLYYGDEVGLAGKSDPDCRRVMPAESDLIDAQIATRDLVRKVGRARSCSRALRRGTLRTIVADAERFVFARELAADPKTGSPSDVAIVALSRRPSLPVSVPVPNASELVDVVTGARVTPSGQAITIDADAFGVHVFVPPESACP</sequence>
<dbReference type="InterPro" id="IPR017853">
    <property type="entry name" value="GH"/>
</dbReference>
<gene>
    <name evidence="3" type="ORF">AKJ09_03834</name>
</gene>
<protein>
    <submittedName>
        <fullName evidence="3">Neopullulanase</fullName>
    </submittedName>
</protein>
<name>A0A0K1PUF7_9BACT</name>
<feature type="chain" id="PRO_5005466618" evidence="1">
    <location>
        <begin position="23"/>
        <end position="712"/>
    </location>
</feature>
<dbReference type="Pfam" id="PF00128">
    <property type="entry name" value="Alpha-amylase"/>
    <property type="match status" value="1"/>
</dbReference>
<dbReference type="PROSITE" id="PS51257">
    <property type="entry name" value="PROKAR_LIPOPROTEIN"/>
    <property type="match status" value="1"/>
</dbReference>
<evidence type="ECO:0000313" key="4">
    <source>
        <dbReference type="Proteomes" id="UP000064967"/>
    </source>
</evidence>
<dbReference type="KEGG" id="llu:AKJ09_03834"/>
<keyword evidence="4" id="KW-1185">Reference proteome</keyword>
<dbReference type="CDD" id="cd02859">
    <property type="entry name" value="E_set_AMPKbeta_like_N"/>
    <property type="match status" value="1"/>
</dbReference>
<feature type="domain" description="Glycosyl hydrolase family 13 catalytic" evidence="2">
    <location>
        <begin position="229"/>
        <end position="604"/>
    </location>
</feature>
<dbReference type="GO" id="GO:0005975">
    <property type="term" value="P:carbohydrate metabolic process"/>
    <property type="evidence" value="ECO:0007669"/>
    <property type="project" value="InterPro"/>
</dbReference>
<dbReference type="SUPFAM" id="SSF51445">
    <property type="entry name" value="(Trans)glycosidases"/>
    <property type="match status" value="1"/>
</dbReference>
<dbReference type="Gene3D" id="2.60.40.10">
    <property type="entry name" value="Immunoglobulins"/>
    <property type="match status" value="1"/>
</dbReference>
<proteinExistence type="predicted"/>
<reference evidence="3 4" key="1">
    <citation type="submission" date="2015-08" db="EMBL/GenBank/DDBJ databases">
        <authorList>
            <person name="Babu N.S."/>
            <person name="Beckwith C.J."/>
            <person name="Beseler K.G."/>
            <person name="Brison A."/>
            <person name="Carone J.V."/>
            <person name="Caskin T.P."/>
            <person name="Diamond M."/>
            <person name="Durham M.E."/>
            <person name="Foxe J.M."/>
            <person name="Go M."/>
            <person name="Henderson B.A."/>
            <person name="Jones I.B."/>
            <person name="McGettigan J.A."/>
            <person name="Micheletti S.J."/>
            <person name="Nasrallah M.E."/>
            <person name="Ortiz D."/>
            <person name="Piller C.R."/>
            <person name="Privatt S.R."/>
            <person name="Schneider S.L."/>
            <person name="Sharp S."/>
            <person name="Smith T.C."/>
            <person name="Stanton J.D."/>
            <person name="Ullery H.E."/>
            <person name="Wilson R.J."/>
            <person name="Serrano M.G."/>
            <person name="Buck G."/>
            <person name="Lee V."/>
            <person name="Wang Y."/>
            <person name="Carvalho R."/>
            <person name="Voegtly L."/>
            <person name="Shi R."/>
            <person name="Duckworth R."/>
            <person name="Johnson A."/>
            <person name="Loviza R."/>
            <person name="Walstead R."/>
            <person name="Shah Z."/>
            <person name="Kiflezghi M."/>
            <person name="Wade K."/>
            <person name="Ball S.L."/>
            <person name="Bradley K.W."/>
            <person name="Asai D.J."/>
            <person name="Bowman C.A."/>
            <person name="Russell D.A."/>
            <person name="Pope W.H."/>
            <person name="Jacobs-Sera D."/>
            <person name="Hendrix R.W."/>
            <person name="Hatfull G.F."/>
        </authorList>
    </citation>
    <scope>NUCLEOTIDE SEQUENCE [LARGE SCALE GENOMIC DNA]</scope>
    <source>
        <strain evidence="3 4">DSM 27648</strain>
    </source>
</reference>
<dbReference type="EMBL" id="CP012333">
    <property type="protein sequence ID" value="AKU97170.1"/>
    <property type="molecule type" value="Genomic_DNA"/>
</dbReference>
<dbReference type="AlphaFoldDB" id="A0A0K1PUF7"/>
<organism evidence="3 4">
    <name type="scientific">Labilithrix luteola</name>
    <dbReference type="NCBI Taxonomy" id="1391654"/>
    <lineage>
        <taxon>Bacteria</taxon>
        <taxon>Pseudomonadati</taxon>
        <taxon>Myxococcota</taxon>
        <taxon>Polyangia</taxon>
        <taxon>Polyangiales</taxon>
        <taxon>Labilitrichaceae</taxon>
        <taxon>Labilithrix</taxon>
    </lineage>
</organism>
<dbReference type="InterPro" id="IPR013783">
    <property type="entry name" value="Ig-like_fold"/>
</dbReference>
<feature type="signal peptide" evidence="1">
    <location>
        <begin position="1"/>
        <end position="22"/>
    </location>
</feature>
<dbReference type="PANTHER" id="PTHR10357">
    <property type="entry name" value="ALPHA-AMYLASE FAMILY MEMBER"/>
    <property type="match status" value="1"/>
</dbReference>
<dbReference type="STRING" id="1391654.AKJ09_03834"/>
<dbReference type="Gene3D" id="2.60.40.1180">
    <property type="entry name" value="Golgi alpha-mannosidase II"/>
    <property type="match status" value="1"/>
</dbReference>
<evidence type="ECO:0000256" key="1">
    <source>
        <dbReference type="SAM" id="SignalP"/>
    </source>
</evidence>
<dbReference type="SUPFAM" id="SSF81296">
    <property type="entry name" value="E set domains"/>
    <property type="match status" value="1"/>
</dbReference>
<dbReference type="SMART" id="SM00642">
    <property type="entry name" value="Aamy"/>
    <property type="match status" value="1"/>
</dbReference>
<accession>A0A0K1PUF7</accession>
<dbReference type="InterPro" id="IPR013780">
    <property type="entry name" value="Glyco_hydro_b"/>
</dbReference>
<evidence type="ECO:0000313" key="3">
    <source>
        <dbReference type="EMBL" id="AKU97170.1"/>
    </source>
</evidence>
<dbReference type="OrthoDB" id="9760647at2"/>
<dbReference type="InterPro" id="IPR006047">
    <property type="entry name" value="GH13_cat_dom"/>
</dbReference>
<dbReference type="RefSeq" id="WP_146648350.1">
    <property type="nucleotide sequence ID" value="NZ_CP012333.1"/>
</dbReference>
<evidence type="ECO:0000259" key="2">
    <source>
        <dbReference type="SMART" id="SM00642"/>
    </source>
</evidence>
<keyword evidence="1" id="KW-0732">Signal</keyword>
<dbReference type="InterPro" id="IPR014756">
    <property type="entry name" value="Ig_E-set"/>
</dbReference>
<dbReference type="Proteomes" id="UP000064967">
    <property type="component" value="Chromosome"/>
</dbReference>